<dbReference type="PANTHER" id="PTHR35176">
    <property type="entry name" value="HEME OXYGENASE HI_0854-RELATED"/>
    <property type="match status" value="1"/>
</dbReference>
<dbReference type="GO" id="GO:0005829">
    <property type="term" value="C:cytosol"/>
    <property type="evidence" value="ECO:0007669"/>
    <property type="project" value="TreeGrafter"/>
</dbReference>
<sequence>MALSASAKQEFLAQPHVAAFSVAEAGRGPLTVPVWYDYEPGGKPWITIAPGSRKATALAAAGRFSLMVDTVEPRTMYVSVEGPVAESRPSTDAEIRAMAARYLSGAELEKYLEFAFGQLGEHLTVVLEPEHWLGADLTM</sequence>
<dbReference type="Gene3D" id="2.30.110.10">
    <property type="entry name" value="Electron Transport, Fmn-binding Protein, Chain A"/>
    <property type="match status" value="1"/>
</dbReference>
<evidence type="ECO:0000313" key="2">
    <source>
        <dbReference type="EMBL" id="SDR08033.1"/>
    </source>
</evidence>
<evidence type="ECO:0000256" key="1">
    <source>
        <dbReference type="ARBA" id="ARBA00023002"/>
    </source>
</evidence>
<dbReference type="InterPro" id="IPR012349">
    <property type="entry name" value="Split_barrel_FMN-bd"/>
</dbReference>
<dbReference type="AlphaFoldDB" id="A0A1H1G4G3"/>
<dbReference type="RefSeq" id="WP_068530041.1">
    <property type="nucleotide sequence ID" value="NZ_FNLF01000002.1"/>
</dbReference>
<dbReference type="STRING" id="47312.SAMN04489765_3099"/>
<dbReference type="GO" id="GO:0070967">
    <property type="term" value="F:coenzyme F420 binding"/>
    <property type="evidence" value="ECO:0007669"/>
    <property type="project" value="TreeGrafter"/>
</dbReference>
<dbReference type="OrthoDB" id="5242787at2"/>
<name>A0A1H1G4G3_9ACTN</name>
<dbReference type="Proteomes" id="UP000183053">
    <property type="component" value="Unassembled WGS sequence"/>
</dbReference>
<accession>A0A1H1G4G3</accession>
<dbReference type="InterPro" id="IPR052019">
    <property type="entry name" value="F420H2_bilvrd_red/Heme_oxyg"/>
</dbReference>
<keyword evidence="1" id="KW-0560">Oxidoreductase</keyword>
<dbReference type="PANTHER" id="PTHR35176:SF6">
    <property type="entry name" value="HEME OXYGENASE HI_0854-RELATED"/>
    <property type="match status" value="1"/>
</dbReference>
<dbReference type="GO" id="GO:0016627">
    <property type="term" value="F:oxidoreductase activity, acting on the CH-CH group of donors"/>
    <property type="evidence" value="ECO:0007669"/>
    <property type="project" value="TreeGrafter"/>
</dbReference>
<proteinExistence type="predicted"/>
<protein>
    <submittedName>
        <fullName evidence="2">Pyridoxamine 5'-phosphate oxidase</fullName>
    </submittedName>
</protein>
<keyword evidence="3" id="KW-1185">Reference proteome</keyword>
<dbReference type="EMBL" id="FNLF01000002">
    <property type="protein sequence ID" value="SDR08033.1"/>
    <property type="molecule type" value="Genomic_DNA"/>
</dbReference>
<evidence type="ECO:0000313" key="3">
    <source>
        <dbReference type="Proteomes" id="UP000183053"/>
    </source>
</evidence>
<gene>
    <name evidence="2" type="ORF">SAMN04489765_3099</name>
</gene>
<organism evidence="2 3">
    <name type="scientific">Tsukamurella pulmonis</name>
    <dbReference type="NCBI Taxonomy" id="47312"/>
    <lineage>
        <taxon>Bacteria</taxon>
        <taxon>Bacillati</taxon>
        <taxon>Actinomycetota</taxon>
        <taxon>Actinomycetes</taxon>
        <taxon>Mycobacteriales</taxon>
        <taxon>Tsukamurellaceae</taxon>
        <taxon>Tsukamurella</taxon>
    </lineage>
</organism>
<dbReference type="SUPFAM" id="SSF50475">
    <property type="entry name" value="FMN-binding split barrel"/>
    <property type="match status" value="1"/>
</dbReference>
<reference evidence="3" key="1">
    <citation type="submission" date="2016-10" db="EMBL/GenBank/DDBJ databases">
        <authorList>
            <person name="Varghese N."/>
            <person name="Submissions S."/>
        </authorList>
    </citation>
    <scope>NUCLEOTIDE SEQUENCE [LARGE SCALE GENOMIC DNA]</scope>
    <source>
        <strain evidence="3">DSM 44142</strain>
    </source>
</reference>